<name>A0A839HGP1_9GAMM</name>
<evidence type="ECO:0000313" key="8">
    <source>
        <dbReference type="EMBL" id="MBB1126278.1"/>
    </source>
</evidence>
<organism evidence="8 9">
    <name type="scientific">Thiospirillum jenense</name>
    <dbReference type="NCBI Taxonomy" id="1653858"/>
    <lineage>
        <taxon>Bacteria</taxon>
        <taxon>Pseudomonadati</taxon>
        <taxon>Pseudomonadota</taxon>
        <taxon>Gammaproteobacteria</taxon>
        <taxon>Chromatiales</taxon>
        <taxon>Chromatiaceae</taxon>
        <taxon>Thiospirillum</taxon>
    </lineage>
</organism>
<evidence type="ECO:0000256" key="5">
    <source>
        <dbReference type="SAM" id="Phobius"/>
    </source>
</evidence>
<dbReference type="InterPro" id="IPR004090">
    <property type="entry name" value="Chemotax_Me-accpt_rcpt"/>
</dbReference>
<evidence type="ECO:0000256" key="4">
    <source>
        <dbReference type="PROSITE-ProRule" id="PRU00284"/>
    </source>
</evidence>
<proteinExistence type="inferred from homology"/>
<dbReference type="SUPFAM" id="SSF58104">
    <property type="entry name" value="Methyl-accepting chemotaxis protein (MCP) signaling domain"/>
    <property type="match status" value="1"/>
</dbReference>
<evidence type="ECO:0000256" key="2">
    <source>
        <dbReference type="ARBA" id="ARBA00023224"/>
    </source>
</evidence>
<protein>
    <submittedName>
        <fullName evidence="8">CZB domain-containing protein</fullName>
    </submittedName>
</protein>
<dbReference type="GO" id="GO:0016020">
    <property type="term" value="C:membrane"/>
    <property type="evidence" value="ECO:0007669"/>
    <property type="project" value="UniProtKB-SubCell"/>
</dbReference>
<comment type="similarity">
    <text evidence="3">Belongs to the methyl-accepting chemotaxis (MCP) protein family.</text>
</comment>
<gene>
    <name evidence="8" type="ORF">HUK38_08540</name>
</gene>
<dbReference type="SMART" id="SM00283">
    <property type="entry name" value="MA"/>
    <property type="match status" value="1"/>
</dbReference>
<dbReference type="RefSeq" id="WP_182583906.1">
    <property type="nucleotide sequence ID" value="NZ_JABVCQ010000016.1"/>
</dbReference>
<comment type="subcellular location">
    <subcellularLocation>
        <location evidence="1">Membrane</location>
    </subcellularLocation>
</comment>
<keyword evidence="5" id="KW-0472">Membrane</keyword>
<keyword evidence="5" id="KW-0812">Transmembrane</keyword>
<evidence type="ECO:0000313" key="9">
    <source>
        <dbReference type="Proteomes" id="UP000548632"/>
    </source>
</evidence>
<dbReference type="GO" id="GO:0006935">
    <property type="term" value="P:chemotaxis"/>
    <property type="evidence" value="ECO:0007669"/>
    <property type="project" value="InterPro"/>
</dbReference>
<feature type="transmembrane region" description="Helical" evidence="5">
    <location>
        <begin position="32"/>
        <end position="51"/>
    </location>
</feature>
<dbReference type="GO" id="GO:0004888">
    <property type="term" value="F:transmembrane signaling receptor activity"/>
    <property type="evidence" value="ECO:0007669"/>
    <property type="project" value="InterPro"/>
</dbReference>
<dbReference type="Pfam" id="PF00015">
    <property type="entry name" value="MCPsignal"/>
    <property type="match status" value="1"/>
</dbReference>
<dbReference type="Proteomes" id="UP000548632">
    <property type="component" value="Unassembled WGS sequence"/>
</dbReference>
<evidence type="ECO:0000259" key="7">
    <source>
        <dbReference type="PROSITE" id="PS50885"/>
    </source>
</evidence>
<dbReference type="InterPro" id="IPR004089">
    <property type="entry name" value="MCPsignal_dom"/>
</dbReference>
<evidence type="ECO:0000256" key="1">
    <source>
        <dbReference type="ARBA" id="ARBA00004370"/>
    </source>
</evidence>
<dbReference type="Pfam" id="PF13682">
    <property type="entry name" value="CZB"/>
    <property type="match status" value="1"/>
</dbReference>
<dbReference type="InterPro" id="IPR025991">
    <property type="entry name" value="Chemoreceptor_zinc-bind_dom"/>
</dbReference>
<feature type="domain" description="HAMP" evidence="7">
    <location>
        <begin position="57"/>
        <end position="110"/>
    </location>
</feature>
<comment type="caution">
    <text evidence="8">The sequence shown here is derived from an EMBL/GenBank/DDBJ whole genome shotgun (WGS) entry which is preliminary data.</text>
</comment>
<keyword evidence="2 4" id="KW-0807">Transducer</keyword>
<dbReference type="PROSITE" id="PS50111">
    <property type="entry name" value="CHEMOTAXIS_TRANSDUC_2"/>
    <property type="match status" value="1"/>
</dbReference>
<dbReference type="PROSITE" id="PS50885">
    <property type="entry name" value="HAMP"/>
    <property type="match status" value="1"/>
</dbReference>
<dbReference type="EMBL" id="JABVCQ010000016">
    <property type="protein sequence ID" value="MBB1126278.1"/>
    <property type="molecule type" value="Genomic_DNA"/>
</dbReference>
<dbReference type="AlphaFoldDB" id="A0A839HGP1"/>
<dbReference type="PRINTS" id="PR00260">
    <property type="entry name" value="CHEMTRNSDUCR"/>
</dbReference>
<keyword evidence="5" id="KW-1133">Transmembrane helix</keyword>
<dbReference type="GO" id="GO:0007165">
    <property type="term" value="P:signal transduction"/>
    <property type="evidence" value="ECO:0007669"/>
    <property type="project" value="UniProtKB-KW"/>
</dbReference>
<dbReference type="Gene3D" id="1.10.287.950">
    <property type="entry name" value="Methyl-accepting chemotaxis protein"/>
    <property type="match status" value="1"/>
</dbReference>
<sequence length="496" mass="55792">MTNWSLQSKFVTLLWSLWGLFAITVLERWVQAGWHWLPVMFISIGTGLTLWGHNQIKHWLTPLKYLDTLVSRVSRGQFDGRIINIQNHDEIGRLSWNMNDMLDQLEAYFRDENTSLRLHLEGQFYRKAFTSGLKGHFKTGLIGHNRLLDGIKDSEQEKHRNQLMSESQQLNSDNLICNLTTSQTDLTTVNDEMAEVVTLATSTANNAQNSRGSVNQVVAHLNAISERIQHVASAALELHARNQEITDAVQLITAIANQTNLLALNAAIEAARAGDAGRGFAVVAQEVRQLAENSKNASASIGHIMTTLQDETERMQDDAKVMCRMADSSRQVIVSLENCFVQFAQSANETQIRAIRAQDQSFSSLIKMDHLIYKQRAYMAISSGGQNSALIRKLKLNEHECLFGQWYDSQKHAEFGTTCHYAALALPHARVHAAVHQMLTYLEQNWVENASIQSALLAAMRDAETASTELINIFDQMVAEKHQTVIAEEQHSSHHH</sequence>
<accession>A0A839HGP1</accession>
<evidence type="ECO:0000259" key="6">
    <source>
        <dbReference type="PROSITE" id="PS50111"/>
    </source>
</evidence>
<dbReference type="CDD" id="cd06225">
    <property type="entry name" value="HAMP"/>
    <property type="match status" value="1"/>
</dbReference>
<feature type="domain" description="Methyl-accepting transducer" evidence="6">
    <location>
        <begin position="143"/>
        <end position="313"/>
    </location>
</feature>
<reference evidence="8 9" key="1">
    <citation type="journal article" date="2020" name="Arch. Microbiol.">
        <title>The genome sequence of the giant phototrophic gammaproteobacterium Thiospirillum jenense gives insight into its physiological properties and phylogenetic relationships.</title>
        <authorList>
            <person name="Imhoff J.F."/>
            <person name="Meyer T.E."/>
            <person name="Kyndt J.A."/>
        </authorList>
    </citation>
    <scope>NUCLEOTIDE SEQUENCE [LARGE SCALE GENOMIC DNA]</scope>
    <source>
        <strain evidence="8 9">DSM 216</strain>
    </source>
</reference>
<dbReference type="InterPro" id="IPR003660">
    <property type="entry name" value="HAMP_dom"/>
</dbReference>
<evidence type="ECO:0000256" key="3">
    <source>
        <dbReference type="ARBA" id="ARBA00029447"/>
    </source>
</evidence>
<dbReference type="PANTHER" id="PTHR32089">
    <property type="entry name" value="METHYL-ACCEPTING CHEMOTAXIS PROTEIN MCPB"/>
    <property type="match status" value="1"/>
</dbReference>
<keyword evidence="9" id="KW-1185">Reference proteome</keyword>
<dbReference type="PANTHER" id="PTHR32089:SF112">
    <property type="entry name" value="LYSOZYME-LIKE PROTEIN-RELATED"/>
    <property type="match status" value="1"/>
</dbReference>
<dbReference type="Pfam" id="PF00672">
    <property type="entry name" value="HAMP"/>
    <property type="match status" value="1"/>
</dbReference>
<dbReference type="SMART" id="SM00304">
    <property type="entry name" value="HAMP"/>
    <property type="match status" value="1"/>
</dbReference>